<reference evidence="7 8" key="1">
    <citation type="submission" date="2019-03" db="EMBL/GenBank/DDBJ databases">
        <title>Genomic Encyclopedia of Type Strains, Phase IV (KMG-IV): sequencing the most valuable type-strain genomes for metagenomic binning, comparative biology and taxonomic classification.</title>
        <authorList>
            <person name="Goeker M."/>
        </authorList>
    </citation>
    <scope>NUCLEOTIDE SEQUENCE [LARGE SCALE GENOMIC DNA]</scope>
    <source>
        <strain evidence="7 8">DSM 24591</strain>
    </source>
</reference>
<sequence length="1242" mass="131022">MVGLGPAAVLLLAVACGFVYWCVATDAGTRWVVQTAVGQLDGQAEDVEGSIWSGVRIGRLDLALPEVTIKAQGLQAHVNWSEFLDHRLHIRLLTADQLELDVPAPPVPAPAAAPFKLPPLPVGIVLDRFALGTLKVQLDGQPIVMSVKDVVASLSTADKGALVSVHHIGLGYESMNMDMDGELKLLDLADPWPMQGRFTLHARGLPSDSLLCARHFVPTIPEGDKENASAEACVVDVQTTVDGSLDALKVVLAAHGQGLTLDGNANLAPRAGFPLRDAMLNLHLPDGSALQAQVEWNRQAAGEEVDDRIQGSIAGTRLNLSELLGSAIPPALLTSTITFDTRLRNQRDLVSADLNVQFDPASRWNRQALSGAIKARITNTAVVSAVPAASLVSATSSTSSTSSTSATSSTSSTSATSSTAATTATTATSAATATATSAAVPAASDLWKFLRLDDVDMDVRLGKNRVRAQGSLGRDASRLKLDLFAPELAAFWPGLAGATTLQGELGGSLAKHHADMKWGYTPTKFVAAPAKSVAAPLVGATPPKPAPTKFSTQSPIQAHIVATGSWGPSGNGPDGWRGKVDLLQANTRGITARLQGPVAISFVPDAVAPAWQWQVGAATVAFELPSKQGFSIQHQGSRGSHGRWETQGAIAQAVISRPVIDELQQIFGAPAGQKADRGGVNNPARRRNDGKQIVLGADWDLKFAGTLGGHARIRRLSGDIIVPGDPGFPLGLQAFTLDVSASRAGAASSRISADLDIRTAKRGRITATGTTTLRTSVGGQLTFDPNDPKTLKLHADMADLSWLSLFLGDATDLGGALQADVQAQSGAHGAWTIQGAVNGQHIRFVRLDDGIRLLDGTLAAHFVNERLILDKLSFPASLRVDPKEWRTSQWLHTDPGAKGGHLTLSGDWDLLKSAGVVNIDLYRYPFLQRSDRYAMVTGALRIDAQVPKIAITGSVVADAGWFDLDMLSSIPTLDSDVVVMRRGETAKVSVPMDISMDLKVDLGPRFYITGYGLDSGLVGSMQILMQGDKLVAEGALRTRGGAILAYGQRLQLRRGTITFQGDIANPVLNIEALRTGVAVEAGVRVAGTAKRPRIGLVSYPDVSDVEKLSWLLLGRGPDQGGSDAALLLSVGTSLLGDGAPFYRQLGLDEVSIQSGELGSTGSLLPVQTVVNDVNNSNDTLEKRFVRASKKLSETITVSLEQALSDTGTVGRLSYTLARGLTADLSVGTTNGIALIYRTIFKD</sequence>
<keyword evidence="3" id="KW-1133">Transmembrane helix</keyword>
<evidence type="ECO:0000256" key="5">
    <source>
        <dbReference type="SAM" id="MobiDB-lite"/>
    </source>
</evidence>
<dbReference type="GO" id="GO:0097347">
    <property type="term" value="C:TAM protein secretion complex"/>
    <property type="evidence" value="ECO:0007669"/>
    <property type="project" value="TreeGrafter"/>
</dbReference>
<evidence type="ECO:0000256" key="2">
    <source>
        <dbReference type="ARBA" id="ARBA00022692"/>
    </source>
</evidence>
<dbReference type="Proteomes" id="UP000295525">
    <property type="component" value="Unassembled WGS sequence"/>
</dbReference>
<evidence type="ECO:0000256" key="1">
    <source>
        <dbReference type="ARBA" id="ARBA00004167"/>
    </source>
</evidence>
<dbReference type="PANTHER" id="PTHR36985:SF1">
    <property type="entry name" value="TRANSLOCATION AND ASSEMBLY MODULE SUBUNIT TAMB"/>
    <property type="match status" value="1"/>
</dbReference>
<protein>
    <submittedName>
        <fullName evidence="7">Autotransporter secretion inner membrane protein TamB</fullName>
    </submittedName>
</protein>
<name>A0A4R3MBU7_9BURK</name>
<evidence type="ECO:0000256" key="4">
    <source>
        <dbReference type="ARBA" id="ARBA00023136"/>
    </source>
</evidence>
<keyword evidence="8" id="KW-1185">Reference proteome</keyword>
<evidence type="ECO:0000256" key="3">
    <source>
        <dbReference type="ARBA" id="ARBA00022989"/>
    </source>
</evidence>
<dbReference type="GO" id="GO:0005886">
    <property type="term" value="C:plasma membrane"/>
    <property type="evidence" value="ECO:0007669"/>
    <property type="project" value="InterPro"/>
</dbReference>
<comment type="caution">
    <text evidence="7">The sequence shown here is derived from an EMBL/GenBank/DDBJ whole genome shotgun (WGS) entry which is preliminary data.</text>
</comment>
<accession>A0A4R3MBU7</accession>
<feature type="domain" description="Translocation and assembly module TamB C-terminal" evidence="6">
    <location>
        <begin position="897"/>
        <end position="1240"/>
    </location>
</feature>
<feature type="region of interest" description="Disordered" evidence="5">
    <location>
        <begin position="394"/>
        <end position="421"/>
    </location>
</feature>
<proteinExistence type="predicted"/>
<dbReference type="EMBL" id="SMAJ01000001">
    <property type="protein sequence ID" value="TCT11020.1"/>
    <property type="molecule type" value="Genomic_DNA"/>
</dbReference>
<keyword evidence="4" id="KW-0472">Membrane</keyword>
<evidence type="ECO:0000259" key="6">
    <source>
        <dbReference type="Pfam" id="PF04357"/>
    </source>
</evidence>
<dbReference type="AlphaFoldDB" id="A0A4R3MBU7"/>
<dbReference type="Pfam" id="PF04357">
    <property type="entry name" value="TamB"/>
    <property type="match status" value="1"/>
</dbReference>
<gene>
    <name evidence="7" type="ORF">EDC26_101246</name>
</gene>
<dbReference type="InterPro" id="IPR007452">
    <property type="entry name" value="TamB_C"/>
</dbReference>
<keyword evidence="2" id="KW-0812">Transmembrane</keyword>
<organism evidence="7 8">
    <name type="scientific">Paralcaligenes ureilyticus</name>
    <dbReference type="NCBI Taxonomy" id="627131"/>
    <lineage>
        <taxon>Bacteria</taxon>
        <taxon>Pseudomonadati</taxon>
        <taxon>Pseudomonadota</taxon>
        <taxon>Betaproteobacteria</taxon>
        <taxon>Burkholderiales</taxon>
        <taxon>Alcaligenaceae</taxon>
        <taxon>Paralcaligenes</taxon>
    </lineage>
</organism>
<dbReference type="PANTHER" id="PTHR36985">
    <property type="entry name" value="TRANSLOCATION AND ASSEMBLY MODULE SUBUNIT TAMB"/>
    <property type="match status" value="1"/>
</dbReference>
<evidence type="ECO:0000313" key="7">
    <source>
        <dbReference type="EMBL" id="TCT11020.1"/>
    </source>
</evidence>
<dbReference type="GO" id="GO:0009306">
    <property type="term" value="P:protein secretion"/>
    <property type="evidence" value="ECO:0007669"/>
    <property type="project" value="InterPro"/>
</dbReference>
<comment type="subcellular location">
    <subcellularLocation>
        <location evidence="1">Membrane</location>
        <topology evidence="1">Single-pass membrane protein</topology>
    </subcellularLocation>
</comment>
<evidence type="ECO:0000313" key="8">
    <source>
        <dbReference type="Proteomes" id="UP000295525"/>
    </source>
</evidence>